<dbReference type="PANTHER" id="PTHR43479:SF7">
    <property type="entry name" value="TETR-FAMILY TRANSCRIPTIONAL REGULATOR"/>
    <property type="match status" value="1"/>
</dbReference>
<evidence type="ECO:0000256" key="2">
    <source>
        <dbReference type="ARBA" id="ARBA00023125"/>
    </source>
</evidence>
<keyword evidence="1" id="KW-0678">Repressor</keyword>
<evidence type="ECO:0000256" key="1">
    <source>
        <dbReference type="ARBA" id="ARBA00022491"/>
    </source>
</evidence>
<dbReference type="GO" id="GO:0003677">
    <property type="term" value="F:DNA binding"/>
    <property type="evidence" value="ECO:0007669"/>
    <property type="project" value="UniProtKB-UniRule"/>
</dbReference>
<sequence length="188" mass="21983">MSKKLDHRKRYTRKVLKDSLITLMAEKKIAAITVKEICALAKVNRSTFYAHFKDPFDLLDHIEEEISEDMQRYLENIPLNSDEVAQEMTEQILHYLKEHRMIIETLLNHEGAPTFEKKLMTLTRQYMVKGALRDAEVDDTELRYLTTFVLSGAIHVIKDWIEQDMVQSPAEIARMINSFVTSGFSYLR</sequence>
<dbReference type="Proteomes" id="UP000318138">
    <property type="component" value="Chromosome"/>
</dbReference>
<dbReference type="AlphaFoldDB" id="A0A859FBC5"/>
<dbReference type="PROSITE" id="PS50977">
    <property type="entry name" value="HTH_TETR_2"/>
    <property type="match status" value="1"/>
</dbReference>
<feature type="DNA-binding region" description="H-T-H motif" evidence="3">
    <location>
        <begin position="33"/>
        <end position="52"/>
    </location>
</feature>
<evidence type="ECO:0000256" key="3">
    <source>
        <dbReference type="PROSITE-ProRule" id="PRU00335"/>
    </source>
</evidence>
<evidence type="ECO:0000259" key="4">
    <source>
        <dbReference type="PROSITE" id="PS50977"/>
    </source>
</evidence>
<dbReference type="PANTHER" id="PTHR43479">
    <property type="entry name" value="ACREF/ENVCD OPERON REPRESSOR-RELATED"/>
    <property type="match status" value="1"/>
</dbReference>
<protein>
    <submittedName>
        <fullName evidence="5">TetR/AcrR family transcriptional regulator</fullName>
    </submittedName>
</protein>
<dbReference type="InterPro" id="IPR050624">
    <property type="entry name" value="HTH-type_Tx_Regulator"/>
</dbReference>
<keyword evidence="2 3" id="KW-0238">DNA-binding</keyword>
<dbReference type="InterPro" id="IPR009057">
    <property type="entry name" value="Homeodomain-like_sf"/>
</dbReference>
<evidence type="ECO:0000313" key="6">
    <source>
        <dbReference type="Proteomes" id="UP000318138"/>
    </source>
</evidence>
<accession>A0A859FBC5</accession>
<dbReference type="EMBL" id="CP041372">
    <property type="protein sequence ID" value="QKS70337.1"/>
    <property type="molecule type" value="Genomic_DNA"/>
</dbReference>
<keyword evidence="6" id="KW-1185">Reference proteome</keyword>
<dbReference type="Gene3D" id="1.10.357.10">
    <property type="entry name" value="Tetracycline Repressor, domain 2"/>
    <property type="match status" value="1"/>
</dbReference>
<feature type="domain" description="HTH tetR-type" evidence="4">
    <location>
        <begin position="10"/>
        <end position="70"/>
    </location>
</feature>
<organism evidence="5 6">
    <name type="scientific">Paenalkalicoccus suaedae</name>
    <dbReference type="NCBI Taxonomy" id="2592382"/>
    <lineage>
        <taxon>Bacteria</taxon>
        <taxon>Bacillati</taxon>
        <taxon>Bacillota</taxon>
        <taxon>Bacilli</taxon>
        <taxon>Bacillales</taxon>
        <taxon>Bacillaceae</taxon>
        <taxon>Paenalkalicoccus</taxon>
    </lineage>
</organism>
<dbReference type="Pfam" id="PF14278">
    <property type="entry name" value="TetR_C_8"/>
    <property type="match status" value="1"/>
</dbReference>
<dbReference type="InterPro" id="IPR001647">
    <property type="entry name" value="HTH_TetR"/>
</dbReference>
<dbReference type="Pfam" id="PF00440">
    <property type="entry name" value="TetR_N"/>
    <property type="match status" value="1"/>
</dbReference>
<dbReference type="KEGG" id="psua:FLK61_26645"/>
<dbReference type="InterPro" id="IPR039532">
    <property type="entry name" value="TetR_C_Firmicutes"/>
</dbReference>
<evidence type="ECO:0000313" key="5">
    <source>
        <dbReference type="EMBL" id="QKS70337.1"/>
    </source>
</evidence>
<dbReference type="RefSeq" id="WP_176008378.1">
    <property type="nucleotide sequence ID" value="NZ_CP041372.2"/>
</dbReference>
<dbReference type="SUPFAM" id="SSF46689">
    <property type="entry name" value="Homeodomain-like"/>
    <property type="match status" value="1"/>
</dbReference>
<reference evidence="6" key="1">
    <citation type="submission" date="2019-07" db="EMBL/GenBank/DDBJ databases">
        <title>Bacillus alkalisoli sp. nov. isolated from saline soil.</title>
        <authorList>
            <person name="Sun J.-Q."/>
            <person name="Xu L."/>
        </authorList>
    </citation>
    <scope>NUCLEOTIDE SEQUENCE [LARGE SCALE GENOMIC DNA]</scope>
    <source>
        <strain evidence="6">M4U3P1</strain>
    </source>
</reference>
<proteinExistence type="predicted"/>
<name>A0A859FBC5_9BACI</name>
<gene>
    <name evidence="5" type="ORF">FLK61_26645</name>
</gene>